<comment type="pathway">
    <text evidence="2">Protein modification; protein glycosylation.</text>
</comment>
<dbReference type="OrthoDB" id="427096at2759"/>
<keyword evidence="7" id="KW-0472">Membrane</keyword>
<name>A0A7J7JIB8_BUGNE</name>
<dbReference type="AlphaFoldDB" id="A0A7J7JIB8"/>
<dbReference type="PANTHER" id="PTHR48438:SF1">
    <property type="entry name" value="ALPHA-(1,3)-FUCOSYLTRANSFERASE C-RELATED"/>
    <property type="match status" value="1"/>
</dbReference>
<evidence type="ECO:0000256" key="2">
    <source>
        <dbReference type="ARBA" id="ARBA00004922"/>
    </source>
</evidence>
<dbReference type="UniPathway" id="UPA00378"/>
<feature type="domain" description="Fucosyltransferase C-terminal" evidence="8">
    <location>
        <begin position="33"/>
        <end position="120"/>
    </location>
</feature>
<proteinExistence type="inferred from homology"/>
<dbReference type="InterPro" id="IPR038577">
    <property type="entry name" value="GT10-like_C_sf"/>
</dbReference>
<dbReference type="InterPro" id="IPR055270">
    <property type="entry name" value="Glyco_tran_10_C"/>
</dbReference>
<keyword evidence="6 7" id="KW-0333">Golgi apparatus</keyword>
<dbReference type="EMBL" id="VXIV02002357">
    <property type="protein sequence ID" value="KAF6026069.1"/>
    <property type="molecule type" value="Genomic_DNA"/>
</dbReference>
<dbReference type="Proteomes" id="UP000593567">
    <property type="component" value="Unassembled WGS sequence"/>
</dbReference>
<evidence type="ECO:0000259" key="8">
    <source>
        <dbReference type="Pfam" id="PF00852"/>
    </source>
</evidence>
<accession>A0A7J7JIB8</accession>
<dbReference type="GO" id="GO:0032580">
    <property type="term" value="C:Golgi cisterna membrane"/>
    <property type="evidence" value="ECO:0007669"/>
    <property type="project" value="UniProtKB-SubCell"/>
</dbReference>
<evidence type="ECO:0000313" key="10">
    <source>
        <dbReference type="Proteomes" id="UP000593567"/>
    </source>
</evidence>
<dbReference type="InterPro" id="IPR001503">
    <property type="entry name" value="Glyco_trans_10"/>
</dbReference>
<evidence type="ECO:0000256" key="7">
    <source>
        <dbReference type="RuleBase" id="RU003832"/>
    </source>
</evidence>
<comment type="subcellular location">
    <subcellularLocation>
        <location evidence="1">Golgi apparatus membrane</location>
        <topology evidence="1">Single-pass type II membrane protein</topology>
    </subcellularLocation>
    <subcellularLocation>
        <location evidence="7">Golgi apparatus</location>
        <location evidence="7">Golgi stack membrane</location>
        <topology evidence="7">Single-pass type II membrane protein</topology>
    </subcellularLocation>
</comment>
<protein>
    <recommendedName>
        <fullName evidence="7">Fucosyltransferase</fullName>
        <ecNumber evidence="7">2.4.1.-</ecNumber>
    </recommendedName>
</protein>
<evidence type="ECO:0000256" key="1">
    <source>
        <dbReference type="ARBA" id="ARBA00004323"/>
    </source>
</evidence>
<evidence type="ECO:0000256" key="6">
    <source>
        <dbReference type="ARBA" id="ARBA00023034"/>
    </source>
</evidence>
<sequence>MHIPADMSFVILNQNSCFNSLLDQLLFILKNNFNAIPIIPLLPHPDDYRELSLLAPPNSYLLFKDFDNVESLVTYLKRTIENKELFASYHSWKRLYTMNTVGGESTEKSTICKFCQLGHLKPPTNRNLVNQRC</sequence>
<keyword evidence="7" id="KW-0812">Transmembrane</keyword>
<keyword evidence="10" id="KW-1185">Reference proteome</keyword>
<keyword evidence="4 7" id="KW-0328">Glycosyltransferase</keyword>
<evidence type="ECO:0000256" key="4">
    <source>
        <dbReference type="ARBA" id="ARBA00022676"/>
    </source>
</evidence>
<dbReference type="PANTHER" id="PTHR48438">
    <property type="entry name" value="ALPHA-(1,3)-FUCOSYLTRANSFERASE C-RELATED"/>
    <property type="match status" value="1"/>
</dbReference>
<dbReference type="EC" id="2.4.1.-" evidence="7"/>
<comment type="similarity">
    <text evidence="3 7">Belongs to the glycosyltransferase 10 family.</text>
</comment>
<organism evidence="9 10">
    <name type="scientific">Bugula neritina</name>
    <name type="common">Brown bryozoan</name>
    <name type="synonym">Sertularia neritina</name>
    <dbReference type="NCBI Taxonomy" id="10212"/>
    <lineage>
        <taxon>Eukaryota</taxon>
        <taxon>Metazoa</taxon>
        <taxon>Spiralia</taxon>
        <taxon>Lophotrochozoa</taxon>
        <taxon>Bryozoa</taxon>
        <taxon>Gymnolaemata</taxon>
        <taxon>Cheilostomatida</taxon>
        <taxon>Flustrina</taxon>
        <taxon>Buguloidea</taxon>
        <taxon>Bugulidae</taxon>
        <taxon>Bugula</taxon>
    </lineage>
</organism>
<keyword evidence="5 7" id="KW-0808">Transferase</keyword>
<dbReference type="SUPFAM" id="SSF53756">
    <property type="entry name" value="UDP-Glycosyltransferase/glycogen phosphorylase"/>
    <property type="match status" value="1"/>
</dbReference>
<dbReference type="Gene3D" id="3.40.50.11660">
    <property type="entry name" value="Glycosyl transferase family 10, C-terminal domain"/>
    <property type="match status" value="1"/>
</dbReference>
<dbReference type="GO" id="GO:0000139">
    <property type="term" value="C:Golgi membrane"/>
    <property type="evidence" value="ECO:0007669"/>
    <property type="project" value="UniProtKB-SubCell"/>
</dbReference>
<evidence type="ECO:0000256" key="5">
    <source>
        <dbReference type="ARBA" id="ARBA00022679"/>
    </source>
</evidence>
<dbReference type="Pfam" id="PF00852">
    <property type="entry name" value="Glyco_transf_10"/>
    <property type="match status" value="1"/>
</dbReference>
<evidence type="ECO:0000256" key="3">
    <source>
        <dbReference type="ARBA" id="ARBA00008919"/>
    </source>
</evidence>
<dbReference type="GO" id="GO:0008417">
    <property type="term" value="F:fucosyltransferase activity"/>
    <property type="evidence" value="ECO:0007669"/>
    <property type="project" value="InterPro"/>
</dbReference>
<comment type="caution">
    <text evidence="9">The sequence shown here is derived from an EMBL/GenBank/DDBJ whole genome shotgun (WGS) entry which is preliminary data.</text>
</comment>
<reference evidence="9" key="1">
    <citation type="submission" date="2020-06" db="EMBL/GenBank/DDBJ databases">
        <title>Draft genome of Bugula neritina, a colonial animal packing powerful symbionts and potential medicines.</title>
        <authorList>
            <person name="Rayko M."/>
        </authorList>
    </citation>
    <scope>NUCLEOTIDE SEQUENCE [LARGE SCALE GENOMIC DNA]</scope>
    <source>
        <strain evidence="9">Kwan_BN1</strain>
    </source>
</reference>
<gene>
    <name evidence="9" type="ORF">EB796_015629</name>
</gene>
<evidence type="ECO:0000313" key="9">
    <source>
        <dbReference type="EMBL" id="KAF6026069.1"/>
    </source>
</evidence>